<feature type="domain" description="GerMN" evidence="3">
    <location>
        <begin position="131"/>
        <end position="217"/>
    </location>
</feature>
<feature type="compositionally biased region" description="Acidic residues" evidence="1">
    <location>
        <begin position="37"/>
        <end position="95"/>
    </location>
</feature>
<sequence>MKKVTLMLAALLLVIFLAACGQGENAIDSNESTGNIETEENADAVEEETEVEEEPAADESTEEESTEEPVEEEHGVEEETAAEDSESVETDETPAVEEATATPVYLFFADDQVMDIYKEERSIEATDEELFKATFEAWVEGPEHANLVSLIPSNVEVQSVEEHEGTAHVSFSSALLDAQLGSGTEAMLMQQIALTMKQFGFNQTKVLIDGEEHPEMFGHIDTSAAIEAENTENIPTME</sequence>
<reference evidence="4" key="1">
    <citation type="submission" date="2023-10" db="EMBL/GenBank/DDBJ databases">
        <title>Screening of Alkalihalophilus pseudofirmusBZ-TG-HK211 and Its Alleviation of Salt Stress on Rapeseed Growth.</title>
        <authorList>
            <person name="Zhao B."/>
            <person name="Guo T."/>
        </authorList>
    </citation>
    <scope>NUCLEOTIDE SEQUENCE</scope>
    <source>
        <strain evidence="4">BZ-TG-HK211</strain>
    </source>
</reference>
<dbReference type="InterPro" id="IPR019606">
    <property type="entry name" value="GerMN"/>
</dbReference>
<dbReference type="RefSeq" id="WP_012959817.1">
    <property type="nucleotide sequence ID" value="NZ_CP144224.1"/>
</dbReference>
<feature type="compositionally biased region" description="Polar residues" evidence="1">
    <location>
        <begin position="27"/>
        <end position="36"/>
    </location>
</feature>
<dbReference type="PROSITE" id="PS51257">
    <property type="entry name" value="PROKAR_LIPOPROTEIN"/>
    <property type="match status" value="1"/>
</dbReference>
<evidence type="ECO:0000256" key="1">
    <source>
        <dbReference type="SAM" id="MobiDB-lite"/>
    </source>
</evidence>
<organism evidence="4 5">
    <name type="scientific">Alkalihalophilus pseudofirmus</name>
    <name type="common">Bacillus pseudofirmus</name>
    <dbReference type="NCBI Taxonomy" id="79885"/>
    <lineage>
        <taxon>Bacteria</taxon>
        <taxon>Bacillati</taxon>
        <taxon>Bacillota</taxon>
        <taxon>Bacilli</taxon>
        <taxon>Bacillales</taxon>
        <taxon>Bacillaceae</taxon>
        <taxon>Alkalihalophilus</taxon>
    </lineage>
</organism>
<dbReference type="EMBL" id="JAWJAY010000002">
    <property type="protein sequence ID" value="MDV2885718.1"/>
    <property type="molecule type" value="Genomic_DNA"/>
</dbReference>
<evidence type="ECO:0000259" key="3">
    <source>
        <dbReference type="SMART" id="SM00909"/>
    </source>
</evidence>
<dbReference type="AlphaFoldDB" id="A0AAJ2NNL9"/>
<protein>
    <submittedName>
        <fullName evidence="4">GerMN domain-containing protein</fullName>
    </submittedName>
</protein>
<keyword evidence="2" id="KW-0732">Signal</keyword>
<dbReference type="SMART" id="SM00909">
    <property type="entry name" value="Germane"/>
    <property type="match status" value="1"/>
</dbReference>
<evidence type="ECO:0000256" key="2">
    <source>
        <dbReference type="SAM" id="SignalP"/>
    </source>
</evidence>
<dbReference type="Pfam" id="PF10646">
    <property type="entry name" value="Germane"/>
    <property type="match status" value="1"/>
</dbReference>
<accession>A0AAJ2NNL9</accession>
<gene>
    <name evidence="4" type="ORF">RYX45_11060</name>
</gene>
<dbReference type="Proteomes" id="UP001285636">
    <property type="component" value="Unassembled WGS sequence"/>
</dbReference>
<comment type="caution">
    <text evidence="4">The sequence shown here is derived from an EMBL/GenBank/DDBJ whole genome shotgun (WGS) entry which is preliminary data.</text>
</comment>
<feature type="region of interest" description="Disordered" evidence="1">
    <location>
        <begin position="25"/>
        <end position="101"/>
    </location>
</feature>
<evidence type="ECO:0000313" key="5">
    <source>
        <dbReference type="Proteomes" id="UP001285636"/>
    </source>
</evidence>
<evidence type="ECO:0000313" key="4">
    <source>
        <dbReference type="EMBL" id="MDV2885718.1"/>
    </source>
</evidence>
<feature type="chain" id="PRO_5042524263" evidence="2">
    <location>
        <begin position="22"/>
        <end position="238"/>
    </location>
</feature>
<name>A0AAJ2NNL9_ALKPS</name>
<feature type="signal peptide" evidence="2">
    <location>
        <begin position="1"/>
        <end position="21"/>
    </location>
</feature>
<proteinExistence type="predicted"/>